<keyword evidence="3" id="KW-1185">Reference proteome</keyword>
<evidence type="ECO:0000313" key="3">
    <source>
        <dbReference type="Proteomes" id="UP001054837"/>
    </source>
</evidence>
<protein>
    <submittedName>
        <fullName evidence="2">Uncharacterized protein</fullName>
    </submittedName>
</protein>
<comment type="caution">
    <text evidence="2">The sequence shown here is derived from an EMBL/GenBank/DDBJ whole genome shotgun (WGS) entry which is preliminary data.</text>
</comment>
<keyword evidence="1" id="KW-1133">Transmembrane helix</keyword>
<dbReference type="AlphaFoldDB" id="A0AAV4QD74"/>
<organism evidence="2 3">
    <name type="scientific">Caerostris darwini</name>
    <dbReference type="NCBI Taxonomy" id="1538125"/>
    <lineage>
        <taxon>Eukaryota</taxon>
        <taxon>Metazoa</taxon>
        <taxon>Ecdysozoa</taxon>
        <taxon>Arthropoda</taxon>
        <taxon>Chelicerata</taxon>
        <taxon>Arachnida</taxon>
        <taxon>Araneae</taxon>
        <taxon>Araneomorphae</taxon>
        <taxon>Entelegynae</taxon>
        <taxon>Araneoidea</taxon>
        <taxon>Araneidae</taxon>
        <taxon>Caerostris</taxon>
    </lineage>
</organism>
<accession>A0AAV4QD74</accession>
<gene>
    <name evidence="2" type="ORF">CDAR_493441</name>
</gene>
<evidence type="ECO:0000313" key="2">
    <source>
        <dbReference type="EMBL" id="GIY07354.1"/>
    </source>
</evidence>
<feature type="transmembrane region" description="Helical" evidence="1">
    <location>
        <begin position="203"/>
        <end position="224"/>
    </location>
</feature>
<proteinExistence type="predicted"/>
<evidence type="ECO:0000256" key="1">
    <source>
        <dbReference type="SAM" id="Phobius"/>
    </source>
</evidence>
<dbReference type="Proteomes" id="UP001054837">
    <property type="component" value="Unassembled WGS sequence"/>
</dbReference>
<name>A0AAV4QD74_9ARAC</name>
<sequence length="253" mass="28455">MIRTTQRWTMRRGILEAQNKEHKKYYSMLIKIAFNPLFRSLSVLVRSWPGFAFLGFVEYEKVQKAQHPGADTSQMKCILLLIAAGLVLEKAVSYGSQQVKNTDNTKIVAALTEFQKNVCKSGHGNLFVVTPSVLDSAEDPDAKRYEIVECFGSTRLNITACFLRSLRALSSKIGEHLSNRRILAGMLEHAADFLEMLQQNFPWVFQLFGGYVIAVAAVLLNQVVDTRKVGLKPLASCFLFMLLKQALMAKTLF</sequence>
<dbReference type="EMBL" id="BPLQ01004332">
    <property type="protein sequence ID" value="GIY07354.1"/>
    <property type="molecule type" value="Genomic_DNA"/>
</dbReference>
<keyword evidence="1" id="KW-0472">Membrane</keyword>
<keyword evidence="1" id="KW-0812">Transmembrane</keyword>
<reference evidence="2 3" key="1">
    <citation type="submission" date="2021-06" db="EMBL/GenBank/DDBJ databases">
        <title>Caerostris darwini draft genome.</title>
        <authorList>
            <person name="Kono N."/>
            <person name="Arakawa K."/>
        </authorList>
    </citation>
    <scope>NUCLEOTIDE SEQUENCE [LARGE SCALE GENOMIC DNA]</scope>
</reference>